<dbReference type="EMBL" id="JAABOA010003164">
    <property type="protein sequence ID" value="KAF9578963.1"/>
    <property type="molecule type" value="Genomic_DNA"/>
</dbReference>
<name>A0A9P6KBN4_9FUNG</name>
<feature type="compositionally biased region" description="Polar residues" evidence="2">
    <location>
        <begin position="67"/>
        <end position="94"/>
    </location>
</feature>
<gene>
    <name evidence="3" type="ORF">BGW38_004982</name>
</gene>
<evidence type="ECO:0000313" key="4">
    <source>
        <dbReference type="Proteomes" id="UP000780801"/>
    </source>
</evidence>
<feature type="non-terminal residue" evidence="3">
    <location>
        <position position="1"/>
    </location>
</feature>
<feature type="region of interest" description="Disordered" evidence="2">
    <location>
        <begin position="153"/>
        <end position="179"/>
    </location>
</feature>
<evidence type="ECO:0000256" key="2">
    <source>
        <dbReference type="SAM" id="MobiDB-lite"/>
    </source>
</evidence>
<keyword evidence="1" id="KW-0175">Coiled coil</keyword>
<dbReference type="OrthoDB" id="2439595at2759"/>
<evidence type="ECO:0000256" key="1">
    <source>
        <dbReference type="SAM" id="Coils"/>
    </source>
</evidence>
<keyword evidence="4" id="KW-1185">Reference proteome</keyword>
<proteinExistence type="predicted"/>
<evidence type="ECO:0000313" key="3">
    <source>
        <dbReference type="EMBL" id="KAF9578963.1"/>
    </source>
</evidence>
<protein>
    <submittedName>
        <fullName evidence="3">Uncharacterized protein</fullName>
    </submittedName>
</protein>
<reference evidence="3" key="1">
    <citation type="journal article" date="2020" name="Fungal Divers.">
        <title>Resolving the Mortierellaceae phylogeny through synthesis of multi-gene phylogenetics and phylogenomics.</title>
        <authorList>
            <person name="Vandepol N."/>
            <person name="Liber J."/>
            <person name="Desiro A."/>
            <person name="Na H."/>
            <person name="Kennedy M."/>
            <person name="Barry K."/>
            <person name="Grigoriev I.V."/>
            <person name="Miller A.N."/>
            <person name="O'Donnell K."/>
            <person name="Stajich J.E."/>
            <person name="Bonito G."/>
        </authorList>
    </citation>
    <scope>NUCLEOTIDE SEQUENCE</scope>
    <source>
        <strain evidence="3">KOD1015</strain>
    </source>
</reference>
<comment type="caution">
    <text evidence="3">The sequence shown here is derived from an EMBL/GenBank/DDBJ whole genome shotgun (WGS) entry which is preliminary data.</text>
</comment>
<dbReference type="Proteomes" id="UP000780801">
    <property type="component" value="Unassembled WGS sequence"/>
</dbReference>
<feature type="coiled-coil region" evidence="1">
    <location>
        <begin position="191"/>
        <end position="218"/>
    </location>
</feature>
<sequence>MGQGSSSSSSPISGAAASTVSEAPEMGALRDPDNASFFGAVGSPSITPAPADDEKLRHRPKPHAASVQRSRTAAGQMQHNTRHSTSNEMQGISQHSEDGQAMDDDEEMRDLSLGQRHSLEVQGSHPYRVDPASIQPARQPLSRLNEPARLGMMELSNSSPYPPSNHNGRDRSPSPRSIPVAGDFESTVGQVNLLKDEVQGLKLRNNELEQLCGSLEHKRYQDYQEYRKLDGLNSSLRHQLEDTKNMYTKKSVDYDNMSRNYMDLVRTIKVTDDDHSTIIDKLNKLRTSIDNLVRKLQGVKSANLDRTAAIKLLKSRGLLEKFPVEEQHLEPFQLNLFIESIIMKRLQDQFFDAPISSAFDHNDEFLQLYNWMYRKNPAAAVRWRQQIGAMLVADPEMSAQKKKKVDMATQDLLSLVKSIYPNVNEPPSKLSEVCDKAFDLALAMMGQSTSLSTVDVPLNTPFDEELMCPSVKSNPDGAVALVIFPGFQDPQGYRVIKPKEDEFEDNRRKEHRVPMSGLLRESLYKVKASWAELILEMARDQ</sequence>
<feature type="region of interest" description="Disordered" evidence="2">
    <location>
        <begin position="1"/>
        <end position="107"/>
    </location>
</feature>
<accession>A0A9P6KBN4</accession>
<dbReference type="AlphaFoldDB" id="A0A9P6KBN4"/>
<feature type="compositionally biased region" description="Low complexity" evidence="2">
    <location>
        <begin position="1"/>
        <end position="18"/>
    </location>
</feature>
<organism evidence="3 4">
    <name type="scientific">Lunasporangiospora selenospora</name>
    <dbReference type="NCBI Taxonomy" id="979761"/>
    <lineage>
        <taxon>Eukaryota</taxon>
        <taxon>Fungi</taxon>
        <taxon>Fungi incertae sedis</taxon>
        <taxon>Mucoromycota</taxon>
        <taxon>Mortierellomycotina</taxon>
        <taxon>Mortierellomycetes</taxon>
        <taxon>Mortierellales</taxon>
        <taxon>Mortierellaceae</taxon>
        <taxon>Lunasporangiospora</taxon>
    </lineage>
</organism>